<dbReference type="Proteomes" id="UP000298681">
    <property type="component" value="Unassembled WGS sequence"/>
</dbReference>
<feature type="transmembrane region" description="Helical" evidence="4">
    <location>
        <begin position="92"/>
        <end position="113"/>
    </location>
</feature>
<evidence type="ECO:0000256" key="2">
    <source>
        <dbReference type="ARBA" id="ARBA00022777"/>
    </source>
</evidence>
<keyword evidence="4" id="KW-0472">Membrane</keyword>
<feature type="transmembrane region" description="Helical" evidence="4">
    <location>
        <begin position="62"/>
        <end position="80"/>
    </location>
</feature>
<dbReference type="Pfam" id="PF07730">
    <property type="entry name" value="HisKA_3"/>
    <property type="match status" value="1"/>
</dbReference>
<keyword evidence="3" id="KW-0902">Two-component regulatory system</keyword>
<keyword evidence="4" id="KW-0812">Transmembrane</keyword>
<evidence type="ECO:0000256" key="1">
    <source>
        <dbReference type="ARBA" id="ARBA00022679"/>
    </source>
</evidence>
<dbReference type="SUPFAM" id="SSF55874">
    <property type="entry name" value="ATPase domain of HSP90 chaperone/DNA topoisomerase II/histidine kinase"/>
    <property type="match status" value="1"/>
</dbReference>
<protein>
    <submittedName>
        <fullName evidence="6">Sensor histidine kinase</fullName>
    </submittedName>
</protein>
<feature type="transmembrane region" description="Helical" evidence="4">
    <location>
        <begin position="36"/>
        <end position="55"/>
    </location>
</feature>
<evidence type="ECO:0000313" key="6">
    <source>
        <dbReference type="EMBL" id="TKS55407.1"/>
    </source>
</evidence>
<dbReference type="AlphaFoldDB" id="A0A4Z1RL24"/>
<gene>
    <name evidence="6" type="ORF">E4582_10780</name>
</gene>
<accession>A0A4Z1RL24</accession>
<keyword evidence="4" id="KW-1133">Transmembrane helix</keyword>
<comment type="caution">
    <text evidence="6">The sequence shown here is derived from an EMBL/GenBank/DDBJ whole genome shotgun (WGS) entry which is preliminary data.</text>
</comment>
<dbReference type="GO" id="GO:0000155">
    <property type="term" value="F:phosphorelay sensor kinase activity"/>
    <property type="evidence" value="ECO:0007669"/>
    <property type="project" value="InterPro"/>
</dbReference>
<keyword evidence="2 6" id="KW-0418">Kinase</keyword>
<dbReference type="CDD" id="cd16917">
    <property type="entry name" value="HATPase_UhpB-NarQ-NarX-like"/>
    <property type="match status" value="1"/>
</dbReference>
<name>A0A4Z1RL24_9GAMM</name>
<dbReference type="PANTHER" id="PTHR24421:SF59">
    <property type="entry name" value="OXYGEN SENSOR HISTIDINE KINASE NREB"/>
    <property type="match status" value="1"/>
</dbReference>
<evidence type="ECO:0000313" key="7">
    <source>
        <dbReference type="Proteomes" id="UP000298681"/>
    </source>
</evidence>
<proteinExistence type="predicted"/>
<evidence type="ECO:0000259" key="5">
    <source>
        <dbReference type="Pfam" id="PF07730"/>
    </source>
</evidence>
<dbReference type="Gene3D" id="3.30.565.10">
    <property type="entry name" value="Histidine kinase-like ATPase, C-terminal domain"/>
    <property type="match status" value="1"/>
</dbReference>
<dbReference type="InterPro" id="IPR036890">
    <property type="entry name" value="HATPase_C_sf"/>
</dbReference>
<evidence type="ECO:0000256" key="4">
    <source>
        <dbReference type="SAM" id="Phobius"/>
    </source>
</evidence>
<reference evidence="6 7" key="1">
    <citation type="submission" date="2019-01" db="EMBL/GenBank/DDBJ databases">
        <authorList>
            <person name="Zhang S."/>
        </authorList>
    </citation>
    <scope>NUCLEOTIDE SEQUENCE [LARGE SCALE GENOMIC DNA]</scope>
    <source>
        <strain evidence="6 7">1626</strain>
    </source>
</reference>
<keyword evidence="7" id="KW-1185">Reference proteome</keyword>
<sequence length="368" mass="39213">MPETLRSLLHPLHLAGLCTLAAVAMSLRWIAGAHPALAWTLLGAFAIAQLSHDAVRRRSPRAADALLLLMPVLALLLLWINPRVGTAQVLLVIWTAVVASHWSARALLAAIVLSGVGQYLLMLDYGHSAPLTVTLLYTGFQGFAAVTACALRNAENSRDALVRVNADLLATRALLADSARDSERVRVARELHDVAGHTLTALTLNLRALASDSQLGGRAELKVAQQLCGELMGDIRGVVQAMRDGGGLDLTNALHALAAPFPRPRLALEIAPDLRIRDPALAEAVLRMVQEALTNSARHADATTLNVSLVQHEGRLRVSIEDDGHLHGVVREGNGLAGMRERIDALGGHLALARAARGALRIEAELPA</sequence>
<feature type="domain" description="Signal transduction histidine kinase subgroup 3 dimerisation and phosphoacceptor" evidence="5">
    <location>
        <begin position="183"/>
        <end position="245"/>
    </location>
</feature>
<evidence type="ECO:0000256" key="3">
    <source>
        <dbReference type="ARBA" id="ARBA00023012"/>
    </source>
</evidence>
<dbReference type="PANTHER" id="PTHR24421">
    <property type="entry name" value="NITRATE/NITRITE SENSOR PROTEIN NARX-RELATED"/>
    <property type="match status" value="1"/>
</dbReference>
<dbReference type="GO" id="GO:0016020">
    <property type="term" value="C:membrane"/>
    <property type="evidence" value="ECO:0007669"/>
    <property type="project" value="InterPro"/>
</dbReference>
<keyword evidence="1" id="KW-0808">Transferase</keyword>
<dbReference type="Gene3D" id="1.20.5.1930">
    <property type="match status" value="1"/>
</dbReference>
<organism evidence="6 7">
    <name type="scientific">Luteimonas yindakuii</name>
    <dbReference type="NCBI Taxonomy" id="2565782"/>
    <lineage>
        <taxon>Bacteria</taxon>
        <taxon>Pseudomonadati</taxon>
        <taxon>Pseudomonadota</taxon>
        <taxon>Gammaproteobacteria</taxon>
        <taxon>Lysobacterales</taxon>
        <taxon>Lysobacteraceae</taxon>
        <taxon>Luteimonas</taxon>
    </lineage>
</organism>
<dbReference type="InterPro" id="IPR011712">
    <property type="entry name" value="Sig_transdc_His_kin_sub3_dim/P"/>
</dbReference>
<dbReference type="EMBL" id="SPUH01000001">
    <property type="protein sequence ID" value="TKS55407.1"/>
    <property type="molecule type" value="Genomic_DNA"/>
</dbReference>
<dbReference type="InterPro" id="IPR050482">
    <property type="entry name" value="Sensor_HK_TwoCompSys"/>
</dbReference>
<dbReference type="GO" id="GO:0046983">
    <property type="term" value="F:protein dimerization activity"/>
    <property type="evidence" value="ECO:0007669"/>
    <property type="project" value="InterPro"/>
</dbReference>